<keyword evidence="4" id="KW-1185">Reference proteome</keyword>
<proteinExistence type="predicted"/>
<sequence>MKRLLIVCAALVLGVSASFAQTPDSTTHKYHKGKHQHEMYKQLNLTADQKSKLKEYGKSAKEQHDKIVNDQSLTQEQKSAQLKQLREDRKKQMASVLTDEQKQKMKSLRSQNRRNSPHKSTDLPNTNKPSDS</sequence>
<reference evidence="3 4" key="1">
    <citation type="submission" date="2023-07" db="EMBL/GenBank/DDBJ databases">
        <authorList>
            <person name="Lian W.-H."/>
        </authorList>
    </citation>
    <scope>NUCLEOTIDE SEQUENCE [LARGE SCALE GENOMIC DNA]</scope>
    <source>
        <strain evidence="3 4">SYSU DXS3180</strain>
    </source>
</reference>
<dbReference type="RefSeq" id="WP_369329180.1">
    <property type="nucleotide sequence ID" value="NZ_JAULBC010000002.1"/>
</dbReference>
<name>A0ABV3ZD18_9BACT</name>
<dbReference type="EMBL" id="JAULBC010000002">
    <property type="protein sequence ID" value="MEX6687777.1"/>
    <property type="molecule type" value="Genomic_DNA"/>
</dbReference>
<feature type="region of interest" description="Disordered" evidence="1">
    <location>
        <begin position="50"/>
        <end position="132"/>
    </location>
</feature>
<evidence type="ECO:0000313" key="4">
    <source>
        <dbReference type="Proteomes" id="UP001560573"/>
    </source>
</evidence>
<evidence type="ECO:0000313" key="3">
    <source>
        <dbReference type="EMBL" id="MEX6687777.1"/>
    </source>
</evidence>
<feature type="compositionally biased region" description="Polar residues" evidence="1">
    <location>
        <begin position="122"/>
        <end position="132"/>
    </location>
</feature>
<dbReference type="Proteomes" id="UP001560573">
    <property type="component" value="Unassembled WGS sequence"/>
</dbReference>
<feature type="compositionally biased region" description="Basic and acidic residues" evidence="1">
    <location>
        <begin position="50"/>
        <end position="68"/>
    </location>
</feature>
<evidence type="ECO:0000256" key="1">
    <source>
        <dbReference type="SAM" id="MobiDB-lite"/>
    </source>
</evidence>
<evidence type="ECO:0000256" key="2">
    <source>
        <dbReference type="SAM" id="SignalP"/>
    </source>
</evidence>
<protein>
    <recommendedName>
        <fullName evidence="5">Zinc resistance-associated protein</fullName>
    </recommendedName>
</protein>
<organism evidence="3 4">
    <name type="scientific">Danxiaibacter flavus</name>
    <dbReference type="NCBI Taxonomy" id="3049108"/>
    <lineage>
        <taxon>Bacteria</taxon>
        <taxon>Pseudomonadati</taxon>
        <taxon>Bacteroidota</taxon>
        <taxon>Chitinophagia</taxon>
        <taxon>Chitinophagales</taxon>
        <taxon>Chitinophagaceae</taxon>
        <taxon>Danxiaibacter</taxon>
    </lineage>
</organism>
<gene>
    <name evidence="3" type="ORF">QTN47_09750</name>
</gene>
<keyword evidence="2" id="KW-0732">Signal</keyword>
<accession>A0ABV3ZD18</accession>
<feature type="chain" id="PRO_5045848810" description="Zinc resistance-associated protein" evidence="2">
    <location>
        <begin position="21"/>
        <end position="132"/>
    </location>
</feature>
<feature type="compositionally biased region" description="Basic residues" evidence="1">
    <location>
        <begin position="104"/>
        <end position="117"/>
    </location>
</feature>
<feature type="signal peptide" evidence="2">
    <location>
        <begin position="1"/>
        <end position="20"/>
    </location>
</feature>
<evidence type="ECO:0008006" key="5">
    <source>
        <dbReference type="Google" id="ProtNLM"/>
    </source>
</evidence>
<feature type="compositionally biased region" description="Polar residues" evidence="1">
    <location>
        <begin position="69"/>
        <end position="82"/>
    </location>
</feature>
<comment type="caution">
    <text evidence="3">The sequence shown here is derived from an EMBL/GenBank/DDBJ whole genome shotgun (WGS) entry which is preliminary data.</text>
</comment>